<dbReference type="KEGG" id="mfu:LILAB_28810"/>
<gene>
    <name evidence="1" type="ordered locus">LILAB_28810</name>
</gene>
<accession>F8CK87</accession>
<dbReference type="AlphaFoldDB" id="F8CK87"/>
<reference evidence="1 2" key="1">
    <citation type="journal article" date="2011" name="J. Bacteriol.">
        <title>Genome sequence of the halotolerant marine bacterium Myxococcus fulvus HW-1.</title>
        <authorList>
            <person name="Li Z.F."/>
            <person name="Li X."/>
            <person name="Liu H."/>
            <person name="Liu X."/>
            <person name="Han K."/>
            <person name="Wu Z.H."/>
            <person name="Hu W."/>
            <person name="Li F.F."/>
            <person name="Li Y.Z."/>
        </authorList>
    </citation>
    <scope>NUCLEOTIDE SEQUENCE [LARGE SCALE GENOMIC DNA]</scope>
    <source>
        <strain evidence="2">ATCC BAA-855 / HW-1</strain>
    </source>
</reference>
<name>F8CK87_MYXFH</name>
<dbReference type="Proteomes" id="UP000000488">
    <property type="component" value="Chromosome"/>
</dbReference>
<sequence length="126" mass="13983">MAYFRRIIENHVDDILKMVGESASVAGDTAAIERLAEATRNLYASERLKIAAQHTPPHLKPGGHSPLDVMYGAFSEGLHALSDEASAEVATRLLESITYFFEMWQENKDRAERFAQTITKTATKSA</sequence>
<protein>
    <submittedName>
        <fullName evidence="1">Uncharacterized protein</fullName>
    </submittedName>
</protein>
<evidence type="ECO:0000313" key="2">
    <source>
        <dbReference type="Proteomes" id="UP000000488"/>
    </source>
</evidence>
<dbReference type="EMBL" id="CP002830">
    <property type="protein sequence ID" value="AEI67643.1"/>
    <property type="molecule type" value="Genomic_DNA"/>
</dbReference>
<evidence type="ECO:0000313" key="1">
    <source>
        <dbReference type="EMBL" id="AEI67643.1"/>
    </source>
</evidence>
<dbReference type="HOGENOM" id="CLU_1979128_0_0_7"/>
<organism evidence="1 2">
    <name type="scientific">Myxococcus fulvus (strain ATCC BAA-855 / HW-1)</name>
    <dbReference type="NCBI Taxonomy" id="483219"/>
    <lineage>
        <taxon>Bacteria</taxon>
        <taxon>Pseudomonadati</taxon>
        <taxon>Myxococcota</taxon>
        <taxon>Myxococcia</taxon>
        <taxon>Myxococcales</taxon>
        <taxon>Cystobacterineae</taxon>
        <taxon>Myxococcaceae</taxon>
        <taxon>Myxococcus</taxon>
    </lineage>
</organism>
<proteinExistence type="predicted"/>